<protein>
    <recommendedName>
        <fullName evidence="7">Zn(2)-C6 fungal-type domain-containing protein</fullName>
    </recommendedName>
</protein>
<evidence type="ECO:0000256" key="3">
    <source>
        <dbReference type="ARBA" id="ARBA00023163"/>
    </source>
</evidence>
<feature type="region of interest" description="Disordered" evidence="5">
    <location>
        <begin position="180"/>
        <end position="219"/>
    </location>
</feature>
<dbReference type="GO" id="GO:0000978">
    <property type="term" value="F:RNA polymerase II cis-regulatory region sequence-specific DNA binding"/>
    <property type="evidence" value="ECO:0007669"/>
    <property type="project" value="TreeGrafter"/>
</dbReference>
<reference evidence="8" key="2">
    <citation type="submission" date="2023-07" db="EMBL/GenBank/DDBJ databases">
        <authorList>
            <consortium name="Lawrence Berkeley National Laboratory"/>
            <person name="Haridas S."/>
            <person name="Hensen N."/>
            <person name="Bonometti L."/>
            <person name="Westerberg I."/>
            <person name="Brannstrom I.O."/>
            <person name="Guillou S."/>
            <person name="Cros-Aarteil S."/>
            <person name="Calhoun S."/>
            <person name="Kuo A."/>
            <person name="Mondo S."/>
            <person name="Pangilinan J."/>
            <person name="Riley R."/>
            <person name="LaButti K."/>
            <person name="Andreopoulos B."/>
            <person name="Lipzen A."/>
            <person name="Chen C."/>
            <person name="Yanf M."/>
            <person name="Daum C."/>
            <person name="Ng V."/>
            <person name="Clum A."/>
            <person name="Steindorff A."/>
            <person name="Ohm R."/>
            <person name="Martin F."/>
            <person name="Silar P."/>
            <person name="Natvig D."/>
            <person name="Lalanne C."/>
            <person name="Gautier V."/>
            <person name="Ament-velasquez S.L."/>
            <person name="Kruys A."/>
            <person name="Hutchinson M.I."/>
            <person name="Powell A.J."/>
            <person name="Barry K."/>
            <person name="Miller A.N."/>
            <person name="Grigoriev I.V."/>
            <person name="Debuchy R."/>
            <person name="Gladieux P."/>
            <person name="Thoren M.H."/>
            <person name="Johannesson H."/>
        </authorList>
    </citation>
    <scope>NUCLEOTIDE SEQUENCE</scope>
    <source>
        <strain evidence="8">FGSC 1904</strain>
    </source>
</reference>
<accession>A0AAE0PID0</accession>
<dbReference type="GO" id="GO:0000435">
    <property type="term" value="P:positive regulation of transcription from RNA polymerase II promoter by galactose"/>
    <property type="evidence" value="ECO:0007669"/>
    <property type="project" value="TreeGrafter"/>
</dbReference>
<feature type="compositionally biased region" description="Basic and acidic residues" evidence="5">
    <location>
        <begin position="34"/>
        <end position="56"/>
    </location>
</feature>
<evidence type="ECO:0000256" key="4">
    <source>
        <dbReference type="ARBA" id="ARBA00023242"/>
    </source>
</evidence>
<feature type="compositionally biased region" description="Low complexity" evidence="5">
    <location>
        <begin position="320"/>
        <end position="332"/>
    </location>
</feature>
<feature type="compositionally biased region" description="Polar residues" evidence="5">
    <location>
        <begin position="246"/>
        <end position="255"/>
    </location>
</feature>
<dbReference type="Proteomes" id="UP001281003">
    <property type="component" value="Unassembled WGS sequence"/>
</dbReference>
<dbReference type="CDD" id="cd12148">
    <property type="entry name" value="fungal_TF_MHR"/>
    <property type="match status" value="1"/>
</dbReference>
<feature type="region of interest" description="Disordered" evidence="5">
    <location>
        <begin position="1012"/>
        <end position="1137"/>
    </location>
</feature>
<evidence type="ECO:0000256" key="5">
    <source>
        <dbReference type="SAM" id="MobiDB-lite"/>
    </source>
</evidence>
<evidence type="ECO:0000259" key="7">
    <source>
        <dbReference type="PROSITE" id="PS50048"/>
    </source>
</evidence>
<dbReference type="InterPro" id="IPR007219">
    <property type="entry name" value="XnlR_reg_dom"/>
</dbReference>
<evidence type="ECO:0000256" key="6">
    <source>
        <dbReference type="SAM" id="Phobius"/>
    </source>
</evidence>
<sequence length="1216" mass="130062">MRPWESSPPIPVPGSMDARPATSASSAPSNHLSDNSHDNGHGHGHGPRDGRGDHNPSNHGHNHGHNHGDHNHGDHNHGSGHAPDHHRDPEHQNGARDATATSTESPSIHPAPRPRIANACDVCKRRKVKCDGKRPCGYCVSRGQEGRCGYSPPKVRRARVSRVSLGGAGVGVGKVDGAVQTGVSGAGDERGRGGERGGGSGSGMGRSLGGGMEVDGGDGVNSAAALLELARGDGAGHRGSVDSPHTRTGSRSTIASRKESLKESETPGRRSLPGTARGDSVGGRSRQSRSRSPSSPRSRPRSRSRSQLGQRHQRNHSDVQQPEQPQPQQEEPQPSRRRPSSSPHQESPKPNQDQPPDPAPDPAPAPGQPQQPPTQEPQNEETEVPREGRLLVDPQGKLIFIGDSAPLSFFRTVQRLITSRIDADAFAPENSGYSALENSYPGCQGRAASGFPAGPAGDVGNGGFGGGGGFGNGIGGVGGGGRGYGPPVVKLEIIEAAVTTYFQATAGLIDIFDDSRAQQPRQLVEDVTAWAVQLGRARSTQRAAMGTGGISEGGMFMGAAASGADANSAVYYLVLAIGLLFQKPTSVTTTKSSSSSPSSPPSPETPTTSDPESTAQLYFDHARDLAFANLTGNLGLASVQSFLLITLYMLGACQINGAFIFFGIAARSAFSIGIHRTEVNARFSPEIHRQRDRLWKSLRVVDLFLSTSMGRPPATSDVDCTVLYHAVDGEGREQTDLDLDHGGGGAEGGEGRGRGRDDYLLNGSAQIFLIIEGIVLEVYSRRKISPQLTEGISRELREWSGRWLQRLKRVIEGASHGPIPPPPLLSRVSPGETASSPSAGTTAMVNGACQVLASYYYAVILVSRPFLMVELRRRLTEGYPAEAFTAREDGLVTSGKSKLADACIDAASLMVDPIRDLIQRGLMTRRAPLVVSWLFASSLVLGLGLLGGFGRIIEKYCRASIAALEYFAEADAHAVQYSLIAKSLLNTALAYLEKREMQDRLRRTESSSQLFGLIPRGELGDDTAHVDDNARNNNTNNNDREDANIPSPDQQRQHQHEQQSHYQRSIQHTNPAVGGHFAGGLHGGMRTGGGGTHAQQQQQQQQPKPSPYPAHHTPYNHHHNYHPHHPHHFTQTHTPPTSTSFSIGHNINHYDFVNHSHSHEPQTATTFLGMTESLPRTPEFSIMGGSLDSDADQTFGALSLFPLLETDGHIDLANYF</sequence>
<comment type="caution">
    <text evidence="8">The sequence shown here is derived from an EMBL/GenBank/DDBJ whole genome shotgun (WGS) entry which is preliminary data.</text>
</comment>
<dbReference type="PANTHER" id="PTHR47424">
    <property type="entry name" value="REGULATORY PROTEIN GAL4"/>
    <property type="match status" value="1"/>
</dbReference>
<feature type="compositionally biased region" description="Basic residues" evidence="5">
    <location>
        <begin position="1114"/>
        <end position="1130"/>
    </location>
</feature>
<feature type="region of interest" description="Disordered" evidence="5">
    <location>
        <begin position="733"/>
        <end position="754"/>
    </location>
</feature>
<feature type="region of interest" description="Disordered" evidence="5">
    <location>
        <begin position="820"/>
        <end position="840"/>
    </location>
</feature>
<feature type="compositionally biased region" description="Basic and acidic residues" evidence="5">
    <location>
        <begin position="66"/>
        <end position="94"/>
    </location>
</feature>
<feature type="compositionally biased region" description="Low complexity" evidence="5">
    <location>
        <begin position="282"/>
        <end position="297"/>
    </location>
</feature>
<keyword evidence="3" id="KW-0804">Transcription</keyword>
<keyword evidence="1" id="KW-0479">Metal-binding</keyword>
<feature type="region of interest" description="Disordered" evidence="5">
    <location>
        <begin position="1"/>
        <end position="120"/>
    </location>
</feature>
<dbReference type="PROSITE" id="PS50048">
    <property type="entry name" value="ZN2_CY6_FUNGAL_2"/>
    <property type="match status" value="1"/>
</dbReference>
<gene>
    <name evidence="8" type="ORF">B0T20DRAFT_494284</name>
</gene>
<feature type="transmembrane region" description="Helical" evidence="6">
    <location>
        <begin position="929"/>
        <end position="950"/>
    </location>
</feature>
<evidence type="ECO:0000256" key="2">
    <source>
        <dbReference type="ARBA" id="ARBA00023015"/>
    </source>
</evidence>
<dbReference type="AlphaFoldDB" id="A0AAE0PID0"/>
<dbReference type="GO" id="GO:0005634">
    <property type="term" value="C:nucleus"/>
    <property type="evidence" value="ECO:0007669"/>
    <property type="project" value="TreeGrafter"/>
</dbReference>
<dbReference type="EMBL" id="JAUTDP010000003">
    <property type="protein sequence ID" value="KAK3400489.1"/>
    <property type="molecule type" value="Genomic_DNA"/>
</dbReference>
<dbReference type="GO" id="GO:0008270">
    <property type="term" value="F:zinc ion binding"/>
    <property type="evidence" value="ECO:0007669"/>
    <property type="project" value="InterPro"/>
</dbReference>
<keyword evidence="2" id="KW-0805">Transcription regulation</keyword>
<evidence type="ECO:0000256" key="1">
    <source>
        <dbReference type="ARBA" id="ARBA00022723"/>
    </source>
</evidence>
<dbReference type="InterPro" id="IPR036864">
    <property type="entry name" value="Zn2-C6_fun-type_DNA-bd_sf"/>
</dbReference>
<dbReference type="SUPFAM" id="SSF57701">
    <property type="entry name" value="Zn2/Cys6 DNA-binding domain"/>
    <property type="match status" value="1"/>
</dbReference>
<dbReference type="PANTHER" id="PTHR47424:SF9">
    <property type="entry name" value="TAH-2"/>
    <property type="match status" value="1"/>
</dbReference>
<keyword evidence="6" id="KW-1133">Transmembrane helix</keyword>
<feature type="domain" description="Zn(2)-C6 fungal-type" evidence="7">
    <location>
        <begin position="119"/>
        <end position="150"/>
    </location>
</feature>
<keyword evidence="4" id="KW-0539">Nucleus</keyword>
<name>A0AAE0PID0_SORBR</name>
<dbReference type="Pfam" id="PF04082">
    <property type="entry name" value="Fungal_trans"/>
    <property type="match status" value="1"/>
</dbReference>
<feature type="compositionally biased region" description="Pro residues" evidence="5">
    <location>
        <begin position="1"/>
        <end position="12"/>
    </location>
</feature>
<feature type="compositionally biased region" description="Gly residues" evidence="5">
    <location>
        <begin position="196"/>
        <end position="219"/>
    </location>
</feature>
<evidence type="ECO:0000313" key="9">
    <source>
        <dbReference type="Proteomes" id="UP001281003"/>
    </source>
</evidence>
<feature type="compositionally biased region" description="Basic and acidic residues" evidence="5">
    <location>
        <begin position="1018"/>
        <end position="1030"/>
    </location>
</feature>
<feature type="compositionally biased region" description="Low complexity" evidence="5">
    <location>
        <begin position="588"/>
        <end position="597"/>
    </location>
</feature>
<keyword evidence="9" id="KW-1185">Reference proteome</keyword>
<proteinExistence type="predicted"/>
<dbReference type="GO" id="GO:0000981">
    <property type="term" value="F:DNA-binding transcription factor activity, RNA polymerase II-specific"/>
    <property type="evidence" value="ECO:0007669"/>
    <property type="project" value="InterPro"/>
</dbReference>
<evidence type="ECO:0000313" key="8">
    <source>
        <dbReference type="EMBL" id="KAK3400489.1"/>
    </source>
</evidence>
<dbReference type="InterPro" id="IPR051127">
    <property type="entry name" value="Fungal_SecMet_Regulators"/>
</dbReference>
<dbReference type="SMART" id="SM00906">
    <property type="entry name" value="Fungal_trans"/>
    <property type="match status" value="1"/>
</dbReference>
<organism evidence="8 9">
    <name type="scientific">Sordaria brevicollis</name>
    <dbReference type="NCBI Taxonomy" id="83679"/>
    <lineage>
        <taxon>Eukaryota</taxon>
        <taxon>Fungi</taxon>
        <taxon>Dikarya</taxon>
        <taxon>Ascomycota</taxon>
        <taxon>Pezizomycotina</taxon>
        <taxon>Sordariomycetes</taxon>
        <taxon>Sordariomycetidae</taxon>
        <taxon>Sordariales</taxon>
        <taxon>Sordariaceae</taxon>
        <taxon>Sordaria</taxon>
    </lineage>
</organism>
<reference evidence="8" key="1">
    <citation type="journal article" date="2023" name="Mol. Phylogenet. Evol.">
        <title>Genome-scale phylogeny and comparative genomics of the fungal order Sordariales.</title>
        <authorList>
            <person name="Hensen N."/>
            <person name="Bonometti L."/>
            <person name="Westerberg I."/>
            <person name="Brannstrom I.O."/>
            <person name="Guillou S."/>
            <person name="Cros-Aarteil S."/>
            <person name="Calhoun S."/>
            <person name="Haridas S."/>
            <person name="Kuo A."/>
            <person name="Mondo S."/>
            <person name="Pangilinan J."/>
            <person name="Riley R."/>
            <person name="LaButti K."/>
            <person name="Andreopoulos B."/>
            <person name="Lipzen A."/>
            <person name="Chen C."/>
            <person name="Yan M."/>
            <person name="Daum C."/>
            <person name="Ng V."/>
            <person name="Clum A."/>
            <person name="Steindorff A."/>
            <person name="Ohm R.A."/>
            <person name="Martin F."/>
            <person name="Silar P."/>
            <person name="Natvig D.O."/>
            <person name="Lalanne C."/>
            <person name="Gautier V."/>
            <person name="Ament-Velasquez S.L."/>
            <person name="Kruys A."/>
            <person name="Hutchinson M.I."/>
            <person name="Powell A.J."/>
            <person name="Barry K."/>
            <person name="Miller A.N."/>
            <person name="Grigoriev I.V."/>
            <person name="Debuchy R."/>
            <person name="Gladieux P."/>
            <person name="Hiltunen Thoren M."/>
            <person name="Johannesson H."/>
        </authorList>
    </citation>
    <scope>NUCLEOTIDE SEQUENCE</scope>
    <source>
        <strain evidence="8">FGSC 1904</strain>
    </source>
</reference>
<dbReference type="Gene3D" id="4.10.240.10">
    <property type="entry name" value="Zn(2)-C6 fungal-type DNA-binding domain"/>
    <property type="match status" value="1"/>
</dbReference>
<feature type="compositionally biased region" description="Gly residues" evidence="5">
    <location>
        <begin position="1076"/>
        <end position="1092"/>
    </location>
</feature>
<dbReference type="SMART" id="SM00066">
    <property type="entry name" value="GAL4"/>
    <property type="match status" value="1"/>
</dbReference>
<feature type="compositionally biased region" description="Basic and acidic residues" evidence="5">
    <location>
        <begin position="231"/>
        <end position="240"/>
    </location>
</feature>
<keyword evidence="6" id="KW-0472">Membrane</keyword>
<feature type="compositionally biased region" description="Basic and acidic residues" evidence="5">
    <location>
        <begin position="256"/>
        <end position="268"/>
    </location>
</feature>
<feature type="transmembrane region" description="Helical" evidence="6">
    <location>
        <begin position="642"/>
        <end position="666"/>
    </location>
</feature>
<dbReference type="GO" id="GO:0006351">
    <property type="term" value="P:DNA-templated transcription"/>
    <property type="evidence" value="ECO:0007669"/>
    <property type="project" value="InterPro"/>
</dbReference>
<feature type="compositionally biased region" description="Low complexity" evidence="5">
    <location>
        <begin position="340"/>
        <end position="352"/>
    </location>
</feature>
<dbReference type="Pfam" id="PF00172">
    <property type="entry name" value="Zn_clus"/>
    <property type="match status" value="1"/>
</dbReference>
<feature type="region of interest" description="Disordered" evidence="5">
    <location>
        <begin position="588"/>
        <end position="612"/>
    </location>
</feature>
<dbReference type="InterPro" id="IPR001138">
    <property type="entry name" value="Zn2Cys6_DnaBD"/>
</dbReference>
<keyword evidence="6" id="KW-0812">Transmembrane</keyword>
<feature type="compositionally biased region" description="Pro residues" evidence="5">
    <location>
        <begin position="353"/>
        <end position="375"/>
    </location>
</feature>
<feature type="compositionally biased region" description="Low complexity" evidence="5">
    <location>
        <begin position="18"/>
        <end position="29"/>
    </location>
</feature>
<feature type="region of interest" description="Disordered" evidence="5">
    <location>
        <begin position="231"/>
        <end position="385"/>
    </location>
</feature>
<dbReference type="CDD" id="cd00067">
    <property type="entry name" value="GAL4"/>
    <property type="match status" value="1"/>
</dbReference>
<dbReference type="PROSITE" id="PS00463">
    <property type="entry name" value="ZN2_CY6_FUNGAL_1"/>
    <property type="match status" value="1"/>
</dbReference>